<organism evidence="2 3">
    <name type="scientific">Izhakiella capsodis</name>
    <dbReference type="NCBI Taxonomy" id="1367852"/>
    <lineage>
        <taxon>Bacteria</taxon>
        <taxon>Pseudomonadati</taxon>
        <taxon>Pseudomonadota</taxon>
        <taxon>Gammaproteobacteria</taxon>
        <taxon>Enterobacterales</taxon>
        <taxon>Erwiniaceae</taxon>
        <taxon>Izhakiella</taxon>
    </lineage>
</organism>
<dbReference type="AlphaFoldDB" id="A0A1I5BQA5"/>
<proteinExistence type="predicted"/>
<keyword evidence="3" id="KW-1185">Reference proteome</keyword>
<reference evidence="3" key="1">
    <citation type="submission" date="2016-10" db="EMBL/GenBank/DDBJ databases">
        <authorList>
            <person name="Varghese N."/>
            <person name="Submissions S."/>
        </authorList>
    </citation>
    <scope>NUCLEOTIDE SEQUENCE [LARGE SCALE GENOMIC DNA]</scope>
    <source>
        <strain evidence="3">N6PO6</strain>
    </source>
</reference>
<name>A0A1I5BQA5_9GAMM</name>
<keyword evidence="1" id="KW-0472">Membrane</keyword>
<dbReference type="RefSeq" id="WP_092880226.1">
    <property type="nucleotide sequence ID" value="NZ_FOVC01000020.1"/>
</dbReference>
<evidence type="ECO:0000256" key="1">
    <source>
        <dbReference type="SAM" id="Phobius"/>
    </source>
</evidence>
<gene>
    <name evidence="2" type="ORF">SAMN05216516_12019</name>
</gene>
<protein>
    <submittedName>
        <fullName evidence="2">Uncharacterized protein</fullName>
    </submittedName>
</protein>
<dbReference type="EMBL" id="FOVC01000020">
    <property type="protein sequence ID" value="SFN76935.1"/>
    <property type="molecule type" value="Genomic_DNA"/>
</dbReference>
<dbReference type="STRING" id="1367852.SAMN05216516_12019"/>
<evidence type="ECO:0000313" key="2">
    <source>
        <dbReference type="EMBL" id="SFN76935.1"/>
    </source>
</evidence>
<feature type="transmembrane region" description="Helical" evidence="1">
    <location>
        <begin position="34"/>
        <end position="56"/>
    </location>
</feature>
<sequence length="64" mass="7339">MMLIAKIIGTGWMLFWFFMCLSLMAKLFKEGSDAFGGLFSASMMWLIFGFGPIAIVKFGWRFIQ</sequence>
<dbReference type="Proteomes" id="UP000242222">
    <property type="component" value="Unassembled WGS sequence"/>
</dbReference>
<keyword evidence="1" id="KW-0812">Transmembrane</keyword>
<feature type="transmembrane region" description="Helical" evidence="1">
    <location>
        <begin position="7"/>
        <end position="28"/>
    </location>
</feature>
<accession>A0A1I5BQA5</accession>
<keyword evidence="1" id="KW-1133">Transmembrane helix</keyword>
<evidence type="ECO:0000313" key="3">
    <source>
        <dbReference type="Proteomes" id="UP000242222"/>
    </source>
</evidence>
<dbReference type="OrthoDB" id="9939754at2"/>